<dbReference type="EnsemblPlants" id="QL01p031702:mrna">
    <property type="protein sequence ID" value="QL01p031702:mrna:CDS:1"/>
    <property type="gene ID" value="QL01p031702"/>
</dbReference>
<accession>A0A7N2KPI7</accession>
<dbReference type="EMBL" id="LRBV02000001">
    <property type="status" value="NOT_ANNOTATED_CDS"/>
    <property type="molecule type" value="Genomic_DNA"/>
</dbReference>
<dbReference type="AlphaFoldDB" id="A0A7N2KPI7"/>
<dbReference type="InParanoid" id="A0A7N2KPI7"/>
<protein>
    <recommendedName>
        <fullName evidence="3">Reverse transcriptase</fullName>
    </recommendedName>
</protein>
<evidence type="ECO:0000313" key="2">
    <source>
        <dbReference type="Proteomes" id="UP000594261"/>
    </source>
</evidence>
<reference evidence="1 2" key="1">
    <citation type="journal article" date="2016" name="G3 (Bethesda)">
        <title>First Draft Assembly and Annotation of the Genome of a California Endemic Oak Quercus lobata Nee (Fagaceae).</title>
        <authorList>
            <person name="Sork V.L."/>
            <person name="Fitz-Gibbon S.T."/>
            <person name="Puiu D."/>
            <person name="Crepeau M."/>
            <person name="Gugger P.F."/>
            <person name="Sherman R."/>
            <person name="Stevens K."/>
            <person name="Langley C.H."/>
            <person name="Pellegrini M."/>
            <person name="Salzberg S.L."/>
        </authorList>
    </citation>
    <scope>NUCLEOTIDE SEQUENCE [LARGE SCALE GENOMIC DNA]</scope>
    <source>
        <strain evidence="1 2">cv. SW786</strain>
    </source>
</reference>
<evidence type="ECO:0000313" key="1">
    <source>
        <dbReference type="EnsemblPlants" id="QL01p031702:mrna:CDS:1"/>
    </source>
</evidence>
<reference evidence="1" key="2">
    <citation type="submission" date="2021-01" db="UniProtKB">
        <authorList>
            <consortium name="EnsemblPlants"/>
        </authorList>
    </citation>
    <scope>IDENTIFICATION</scope>
</reference>
<dbReference type="Proteomes" id="UP000594261">
    <property type="component" value="Chromosome 1"/>
</dbReference>
<organism evidence="1 2">
    <name type="scientific">Quercus lobata</name>
    <name type="common">Valley oak</name>
    <dbReference type="NCBI Taxonomy" id="97700"/>
    <lineage>
        <taxon>Eukaryota</taxon>
        <taxon>Viridiplantae</taxon>
        <taxon>Streptophyta</taxon>
        <taxon>Embryophyta</taxon>
        <taxon>Tracheophyta</taxon>
        <taxon>Spermatophyta</taxon>
        <taxon>Magnoliopsida</taxon>
        <taxon>eudicotyledons</taxon>
        <taxon>Gunneridae</taxon>
        <taxon>Pentapetalae</taxon>
        <taxon>rosids</taxon>
        <taxon>fabids</taxon>
        <taxon>Fagales</taxon>
        <taxon>Fagaceae</taxon>
        <taxon>Quercus</taxon>
    </lineage>
</organism>
<proteinExistence type="predicted"/>
<dbReference type="Gramene" id="QL01p031702:mrna">
    <property type="protein sequence ID" value="QL01p031702:mrna:CDS:1"/>
    <property type="gene ID" value="QL01p031702"/>
</dbReference>
<keyword evidence="2" id="KW-1185">Reference proteome</keyword>
<name>A0A7N2KPI7_QUELO</name>
<sequence>MLHSFKTRKIKSRLMAIKLDLQKAYNRMNWKFSMQCFSSSISMKFSQIGSWLAYPLSLRFLLMVGNLRPSRGLRQGGLCLLIFSSWGKKHCRRCLSMNFHSKTLTESKQALMNQYIMYANDIVLFSKATRREASAIVERILTSIVGGLAKA</sequence>
<evidence type="ECO:0008006" key="3">
    <source>
        <dbReference type="Google" id="ProtNLM"/>
    </source>
</evidence>